<proteinExistence type="predicted"/>
<dbReference type="EMBL" id="BARS01006541">
    <property type="protein sequence ID" value="GAF70008.1"/>
    <property type="molecule type" value="Genomic_DNA"/>
</dbReference>
<sequence length="142" mass="17201">MIGLKICECCGSWIDKEDFPKHPYSNNGWRNRKFCNDDCRKKHNKRQFKYQLKKTYHDQQLLELNKLIKGGIKIVQNEQDSENADIETDDVNYEFELLHGTDKFKKKYNRHRDKKKHILIVGIHPKLREMFDEVYCYSIDKF</sequence>
<accession>X0RMK7</accession>
<dbReference type="AlphaFoldDB" id="X0RMK7"/>
<reference evidence="1" key="1">
    <citation type="journal article" date="2014" name="Front. Microbiol.">
        <title>High frequency of phylogenetically diverse reductive dehalogenase-homologous genes in deep subseafloor sedimentary metagenomes.</title>
        <authorList>
            <person name="Kawai M."/>
            <person name="Futagami T."/>
            <person name="Toyoda A."/>
            <person name="Takaki Y."/>
            <person name="Nishi S."/>
            <person name="Hori S."/>
            <person name="Arai W."/>
            <person name="Tsubouchi T."/>
            <person name="Morono Y."/>
            <person name="Uchiyama I."/>
            <person name="Ito T."/>
            <person name="Fujiyama A."/>
            <person name="Inagaki F."/>
            <person name="Takami H."/>
        </authorList>
    </citation>
    <scope>NUCLEOTIDE SEQUENCE</scope>
    <source>
        <strain evidence="1">Expedition CK06-06</strain>
    </source>
</reference>
<organism evidence="1">
    <name type="scientific">marine sediment metagenome</name>
    <dbReference type="NCBI Taxonomy" id="412755"/>
    <lineage>
        <taxon>unclassified sequences</taxon>
        <taxon>metagenomes</taxon>
        <taxon>ecological metagenomes</taxon>
    </lineage>
</organism>
<comment type="caution">
    <text evidence="1">The sequence shown here is derived from an EMBL/GenBank/DDBJ whole genome shotgun (WGS) entry which is preliminary data.</text>
</comment>
<evidence type="ECO:0000313" key="1">
    <source>
        <dbReference type="EMBL" id="GAF70008.1"/>
    </source>
</evidence>
<name>X0RMK7_9ZZZZ</name>
<protein>
    <submittedName>
        <fullName evidence="1">Uncharacterized protein</fullName>
    </submittedName>
</protein>
<gene>
    <name evidence="1" type="ORF">S01H1_12716</name>
</gene>